<keyword evidence="4" id="KW-0788">Thiol protease</keyword>
<reference evidence="8" key="1">
    <citation type="submission" date="2017-10" db="EMBL/GenBank/DDBJ databases">
        <title>Kefir isolates.</title>
        <authorList>
            <person name="Kim Y."/>
            <person name="Blasche S."/>
        </authorList>
    </citation>
    <scope>NUCLEOTIDE SEQUENCE [LARGE SCALE GENOMIC DNA]</scope>
    <source>
        <strain evidence="8">OG2-2</strain>
    </source>
</reference>
<feature type="domain" description="NlpC/P60" evidence="7">
    <location>
        <begin position="102"/>
        <end position="217"/>
    </location>
</feature>
<dbReference type="InterPro" id="IPR000064">
    <property type="entry name" value="NLP_P60_dom"/>
</dbReference>
<evidence type="ECO:0000256" key="2">
    <source>
        <dbReference type="ARBA" id="ARBA00022670"/>
    </source>
</evidence>
<dbReference type="Pfam" id="PF00877">
    <property type="entry name" value="NLPC_P60"/>
    <property type="match status" value="1"/>
</dbReference>
<comment type="similarity">
    <text evidence="1">Belongs to the peptidase C40 family.</text>
</comment>
<keyword evidence="2" id="KW-0645">Protease</keyword>
<evidence type="ECO:0000313" key="8">
    <source>
        <dbReference type="EMBL" id="PEN15665.1"/>
    </source>
</evidence>
<organism evidence="8 9">
    <name type="scientific">Rothia dentocariosa</name>
    <dbReference type="NCBI Taxonomy" id="2047"/>
    <lineage>
        <taxon>Bacteria</taxon>
        <taxon>Bacillati</taxon>
        <taxon>Actinomycetota</taxon>
        <taxon>Actinomycetes</taxon>
        <taxon>Micrococcales</taxon>
        <taxon>Micrococcaceae</taxon>
        <taxon>Rothia</taxon>
    </lineage>
</organism>
<dbReference type="Gene3D" id="3.90.1720.10">
    <property type="entry name" value="endopeptidase domain like (from Nostoc punctiforme)"/>
    <property type="match status" value="1"/>
</dbReference>
<proteinExistence type="inferred from homology"/>
<dbReference type="RefSeq" id="WP_098042944.1">
    <property type="nucleotide sequence ID" value="NZ_CAUVKF010000001.1"/>
</dbReference>
<evidence type="ECO:0000256" key="3">
    <source>
        <dbReference type="ARBA" id="ARBA00022801"/>
    </source>
</evidence>
<evidence type="ECO:0000256" key="4">
    <source>
        <dbReference type="ARBA" id="ARBA00022807"/>
    </source>
</evidence>
<dbReference type="GO" id="GO:0006508">
    <property type="term" value="P:proteolysis"/>
    <property type="evidence" value="ECO:0007669"/>
    <property type="project" value="UniProtKB-KW"/>
</dbReference>
<keyword evidence="6" id="KW-0732">Signal</keyword>
<dbReference type="InterPro" id="IPR051202">
    <property type="entry name" value="Peptidase_C40"/>
</dbReference>
<dbReference type="AlphaFoldDB" id="A0A2A8D3X0"/>
<comment type="caution">
    <text evidence="8">The sequence shown here is derived from an EMBL/GenBank/DDBJ whole genome shotgun (WGS) entry which is preliminary data.</text>
</comment>
<feature type="region of interest" description="Disordered" evidence="5">
    <location>
        <begin position="73"/>
        <end position="102"/>
    </location>
</feature>
<sequence>MAKKIVRNAGIVAVAGAAVIGSNIPANAFAEVPAATDLSYDYSSYEYDYSSYQTPATSYVAPQAEQQTEYVAPAQTAQVETTSAQAPAAAPADQAPAPTTNNATRDSIVSAAKAAQGTGYVWGGRSYGAWDCSGFVSYIFAQQGIKLTPYTYTMSTELRATANPQPGDIVFTNGYNHVGIYVGNGQMVSALNPSQGTQLTPVDGNGYMPVDGYYTAF</sequence>
<dbReference type="Proteomes" id="UP000219947">
    <property type="component" value="Unassembled WGS sequence"/>
</dbReference>
<dbReference type="InterPro" id="IPR038765">
    <property type="entry name" value="Papain-like_cys_pep_sf"/>
</dbReference>
<accession>A0A2A8D3X0</accession>
<evidence type="ECO:0000256" key="1">
    <source>
        <dbReference type="ARBA" id="ARBA00007074"/>
    </source>
</evidence>
<dbReference type="PANTHER" id="PTHR47053:SF1">
    <property type="entry name" value="MUREIN DD-ENDOPEPTIDASE MEPH-RELATED"/>
    <property type="match status" value="1"/>
</dbReference>
<evidence type="ECO:0000256" key="5">
    <source>
        <dbReference type="SAM" id="MobiDB-lite"/>
    </source>
</evidence>
<feature type="signal peptide" evidence="6">
    <location>
        <begin position="1"/>
        <end position="28"/>
    </location>
</feature>
<dbReference type="EMBL" id="PDEV01000004">
    <property type="protein sequence ID" value="PEN15665.1"/>
    <property type="molecule type" value="Genomic_DNA"/>
</dbReference>
<evidence type="ECO:0000259" key="7">
    <source>
        <dbReference type="PROSITE" id="PS51935"/>
    </source>
</evidence>
<feature type="chain" id="PRO_5039544016" evidence="6">
    <location>
        <begin position="29"/>
        <end position="217"/>
    </location>
</feature>
<protein>
    <submittedName>
        <fullName evidence="8">Hydrolase</fullName>
    </submittedName>
</protein>
<feature type="compositionally biased region" description="Low complexity" evidence="5">
    <location>
        <begin position="81"/>
        <end position="102"/>
    </location>
</feature>
<dbReference type="PROSITE" id="PS51935">
    <property type="entry name" value="NLPC_P60"/>
    <property type="match status" value="1"/>
</dbReference>
<dbReference type="SUPFAM" id="SSF54001">
    <property type="entry name" value="Cysteine proteinases"/>
    <property type="match status" value="1"/>
</dbReference>
<gene>
    <name evidence="8" type="ORF">CRM92_08635</name>
</gene>
<keyword evidence="9" id="KW-1185">Reference proteome</keyword>
<dbReference type="PANTHER" id="PTHR47053">
    <property type="entry name" value="MUREIN DD-ENDOPEPTIDASE MEPH-RELATED"/>
    <property type="match status" value="1"/>
</dbReference>
<keyword evidence="3 8" id="KW-0378">Hydrolase</keyword>
<name>A0A2A8D3X0_9MICC</name>
<dbReference type="GO" id="GO:0008234">
    <property type="term" value="F:cysteine-type peptidase activity"/>
    <property type="evidence" value="ECO:0007669"/>
    <property type="project" value="UniProtKB-KW"/>
</dbReference>
<evidence type="ECO:0000256" key="6">
    <source>
        <dbReference type="SAM" id="SignalP"/>
    </source>
</evidence>
<evidence type="ECO:0000313" key="9">
    <source>
        <dbReference type="Proteomes" id="UP000219947"/>
    </source>
</evidence>